<gene>
    <name evidence="1" type="ORF">CSEC_1341</name>
</gene>
<dbReference type="AlphaFoldDB" id="A0A090CZA8"/>
<sequence length="244" mass="27417">MTQLEKKRALLLLPNLLGDLPHHEPFLPKSIDKAVKSLDGLIAESETAGRRFLGRFELEKDVRLIPISVYNKDTPDKDIDFLLEPISKNNERWGLISDAGLPCIADPGGKLVYRARRLGIPIQAFVGPSSIYLSLMLSGLQGQKFCFHGYLPFEKNFKIQAIKNLEKKALDNSETQIFIETGFRNNDLLQDLIATLSETTLLSIMWDISLPNQGGGTYTVAEWKASPLPNLHKRFAIFLVGKPW</sequence>
<dbReference type="Proteomes" id="UP000031552">
    <property type="component" value="Unassembled WGS sequence"/>
</dbReference>
<dbReference type="GO" id="GO:0008168">
    <property type="term" value="F:methyltransferase activity"/>
    <property type="evidence" value="ECO:0007669"/>
    <property type="project" value="InterPro"/>
</dbReference>
<evidence type="ECO:0000313" key="1">
    <source>
        <dbReference type="EMBL" id="CDR34161.1"/>
    </source>
</evidence>
<dbReference type="InterPro" id="IPR008189">
    <property type="entry name" value="rRNA_ssu_MeTfrase_I"/>
</dbReference>
<evidence type="ECO:0000313" key="2">
    <source>
        <dbReference type="Proteomes" id="UP000031552"/>
    </source>
</evidence>
<dbReference type="Gene3D" id="3.30.950.10">
    <property type="entry name" value="Methyltransferase, Cobalt-precorrin-4 Transmethylase, Domain 2"/>
    <property type="match status" value="1"/>
</dbReference>
<name>A0A090CZA8_9BACT</name>
<reference evidence="1" key="1">
    <citation type="submission" date="2013-12" db="EMBL/GenBank/DDBJ databases">
        <authorList>
            <person name="Linke B."/>
        </authorList>
    </citation>
    <scope>NUCLEOTIDE SEQUENCE [LARGE SCALE GENOMIC DNA]</scope>
    <source>
        <strain evidence="1">CRIB-18</strain>
    </source>
</reference>
<dbReference type="CDD" id="cd11649">
    <property type="entry name" value="RsmI_like"/>
    <property type="match status" value="1"/>
</dbReference>
<dbReference type="PANTHER" id="PTHR46111:SF2">
    <property type="entry name" value="SAM-DEPENDENT METHYLTRANSFERASE"/>
    <property type="match status" value="1"/>
</dbReference>
<dbReference type="STRING" id="1437425.CSEC_1341"/>
<reference evidence="1" key="2">
    <citation type="submission" date="2014-09" db="EMBL/GenBank/DDBJ databases">
        <title>Criblamydia sequanensis harbors a mega-plasmid encoding arsenite resistance.</title>
        <authorList>
            <person name="Bertelli C."/>
            <person name="Goesmann A."/>
            <person name="Greub G."/>
        </authorList>
    </citation>
    <scope>NUCLEOTIDE SEQUENCE [LARGE SCALE GENOMIC DNA]</scope>
    <source>
        <strain evidence="1">CRIB-18</strain>
    </source>
</reference>
<dbReference type="PANTHER" id="PTHR46111">
    <property type="entry name" value="RIBOSOMAL RNA SMALL SUBUNIT METHYLTRANSFERASE I"/>
    <property type="match status" value="1"/>
</dbReference>
<proteinExistence type="predicted"/>
<evidence type="ECO:0008006" key="3">
    <source>
        <dbReference type="Google" id="ProtNLM"/>
    </source>
</evidence>
<dbReference type="eggNOG" id="COG0313">
    <property type="taxonomic scope" value="Bacteria"/>
</dbReference>
<dbReference type="InterPro" id="IPR014776">
    <property type="entry name" value="4pyrrole_Mease_sub2"/>
</dbReference>
<keyword evidence="2" id="KW-1185">Reference proteome</keyword>
<dbReference type="InterPro" id="IPR035996">
    <property type="entry name" value="4pyrrol_Methylase_sf"/>
</dbReference>
<dbReference type="SUPFAM" id="SSF53790">
    <property type="entry name" value="Tetrapyrrole methylase"/>
    <property type="match status" value="1"/>
</dbReference>
<dbReference type="InterPro" id="IPR014777">
    <property type="entry name" value="4pyrrole_Mease_sub1"/>
</dbReference>
<organism evidence="1 2">
    <name type="scientific">Candidatus Criblamydia sequanensis CRIB-18</name>
    <dbReference type="NCBI Taxonomy" id="1437425"/>
    <lineage>
        <taxon>Bacteria</taxon>
        <taxon>Pseudomonadati</taxon>
        <taxon>Chlamydiota</taxon>
        <taxon>Chlamydiia</taxon>
        <taxon>Parachlamydiales</taxon>
        <taxon>Candidatus Criblamydiaceae</taxon>
        <taxon>Candidatus Criblamydia</taxon>
    </lineage>
</organism>
<comment type="caution">
    <text evidence="1">The sequence shown here is derived from an EMBL/GenBank/DDBJ whole genome shotgun (WGS) entry which is preliminary data.</text>
</comment>
<dbReference type="OrthoDB" id="9809084at2"/>
<dbReference type="RefSeq" id="WP_041017692.1">
    <property type="nucleotide sequence ID" value="NZ_CCEJ010000005.1"/>
</dbReference>
<dbReference type="Gene3D" id="3.40.1010.10">
    <property type="entry name" value="Cobalt-precorrin-4 Transmethylase, Domain 1"/>
    <property type="match status" value="1"/>
</dbReference>
<protein>
    <recommendedName>
        <fullName evidence="3">Tetrapyrrole methylase domain-containing protein</fullName>
    </recommendedName>
</protein>
<dbReference type="EMBL" id="CCEJ010000005">
    <property type="protein sequence ID" value="CDR34161.1"/>
    <property type="molecule type" value="Genomic_DNA"/>
</dbReference>
<accession>A0A090CZA8</accession>